<accession>A0ABW9XAJ1</accession>
<keyword evidence="2" id="KW-1185">Reference proteome</keyword>
<evidence type="ECO:0000313" key="2">
    <source>
        <dbReference type="Proteomes" id="UP000753724"/>
    </source>
</evidence>
<dbReference type="InterPro" id="IPR010270">
    <property type="entry name" value="Phage_P2_GpM"/>
</dbReference>
<dbReference type="Pfam" id="PF05944">
    <property type="entry name" value="Phage_term_smal"/>
    <property type="match status" value="1"/>
</dbReference>
<reference evidence="2" key="1">
    <citation type="submission" date="2020-01" db="EMBL/GenBank/DDBJ databases">
        <title>Sphingomonas sp. strain CSW-10.</title>
        <authorList>
            <person name="Chen W.-M."/>
        </authorList>
    </citation>
    <scope>NUCLEOTIDE SEQUENCE [LARGE SCALE GENOMIC DNA]</scope>
    <source>
        <strain evidence="2">FSY-8</strain>
    </source>
</reference>
<dbReference type="RefSeq" id="WP_161716817.1">
    <property type="nucleotide sequence ID" value="NZ_JAAAPO010000001.1"/>
</dbReference>
<dbReference type="Proteomes" id="UP000753724">
    <property type="component" value="Unassembled WGS sequence"/>
</dbReference>
<comment type="caution">
    <text evidence="1">The sequence shown here is derived from an EMBL/GenBank/DDBJ whole genome shotgun (WGS) entry which is preliminary data.</text>
</comment>
<dbReference type="EMBL" id="JAAAPO010000001">
    <property type="protein sequence ID" value="NBC35556.1"/>
    <property type="molecule type" value="Genomic_DNA"/>
</dbReference>
<proteinExistence type="predicted"/>
<protein>
    <submittedName>
        <fullName evidence="1">Terminase</fullName>
    </submittedName>
</protein>
<evidence type="ECO:0000313" key="1">
    <source>
        <dbReference type="EMBL" id="NBC35556.1"/>
    </source>
</evidence>
<organism evidence="1 2">
    <name type="scientific">Novosphingobium ovatum</name>
    <dbReference type="NCBI Taxonomy" id="1908523"/>
    <lineage>
        <taxon>Bacteria</taxon>
        <taxon>Pseudomonadati</taxon>
        <taxon>Pseudomonadota</taxon>
        <taxon>Alphaproteobacteria</taxon>
        <taxon>Sphingomonadales</taxon>
        <taxon>Sphingomonadaceae</taxon>
        <taxon>Novosphingobium</taxon>
    </lineage>
</organism>
<sequence>MVSPFRRHQMHVRGLTSGATVRAASIAPDIRPDTPQGLEYAALRVALHDQLRTLHDIQSIEARNPKKREYAQTYADWIDGVLTAGEQAGTAAQDEILITNMIWAIDYRDLDYALALATHAIRFNLAMPERFKRSVASFVAEQVAELALATAEAVTLEQLMRVAEMIDGADMHDPIRAKLYKAIARAMAARADTFDPTADNAPAGGKAAYLDQAMGYYTRAAKLDPGVGVKKDIQAVERAQKALAKEAAS</sequence>
<name>A0ABW9XAJ1_9SPHN</name>
<gene>
    <name evidence="1" type="ORF">GTZ99_03185</name>
</gene>